<dbReference type="PANTHER" id="PTHR47227:SF5">
    <property type="entry name" value="DNA-DIRECTED RNA POLYMERASES I, II, AND III SUBUNIT RPABC2"/>
    <property type="match status" value="1"/>
</dbReference>
<dbReference type="InterPro" id="IPR006111">
    <property type="entry name" value="Rpo6/Rpb6"/>
</dbReference>
<dbReference type="GO" id="GO:0005736">
    <property type="term" value="C:RNA polymerase I complex"/>
    <property type="evidence" value="ECO:0007669"/>
    <property type="project" value="TreeGrafter"/>
</dbReference>
<protein>
    <recommendedName>
        <fullName evidence="4">DNA-directed RNA polymerase</fullName>
    </recommendedName>
</protein>
<proteinExistence type="predicted"/>
<dbReference type="PANTHER" id="PTHR47227">
    <property type="entry name" value="DNA-DIRECTED RNA POLYMERASE SUBUNIT K"/>
    <property type="match status" value="1"/>
</dbReference>
<keyword evidence="2" id="KW-0804">Transcription</keyword>
<dbReference type="PIRSF" id="PIRSF000778">
    <property type="entry name" value="RpoK/RPB6"/>
    <property type="match status" value="1"/>
</dbReference>
<organism evidence="3">
    <name type="scientific">viral metagenome</name>
    <dbReference type="NCBI Taxonomy" id="1070528"/>
    <lineage>
        <taxon>unclassified sequences</taxon>
        <taxon>metagenomes</taxon>
        <taxon>organismal metagenomes</taxon>
    </lineage>
</organism>
<dbReference type="AlphaFoldDB" id="A0A6C0FFI8"/>
<keyword evidence="1" id="KW-0240">DNA-directed RNA polymerase</keyword>
<dbReference type="GO" id="GO:0006360">
    <property type="term" value="P:transcription by RNA polymerase I"/>
    <property type="evidence" value="ECO:0007669"/>
    <property type="project" value="TreeGrafter"/>
</dbReference>
<dbReference type="GO" id="GO:0005666">
    <property type="term" value="C:RNA polymerase III complex"/>
    <property type="evidence" value="ECO:0007669"/>
    <property type="project" value="TreeGrafter"/>
</dbReference>
<dbReference type="SMART" id="SM01409">
    <property type="entry name" value="RNA_pol_Rpb6"/>
    <property type="match status" value="1"/>
</dbReference>
<evidence type="ECO:0008006" key="4">
    <source>
        <dbReference type="Google" id="ProtNLM"/>
    </source>
</evidence>
<evidence type="ECO:0000313" key="3">
    <source>
        <dbReference type="EMBL" id="QHT39293.1"/>
    </source>
</evidence>
<dbReference type="InterPro" id="IPR006110">
    <property type="entry name" value="Pol_omega/Rpo6/RPB6"/>
</dbReference>
<dbReference type="GO" id="GO:0006366">
    <property type="term" value="P:transcription by RNA polymerase II"/>
    <property type="evidence" value="ECO:0007669"/>
    <property type="project" value="TreeGrafter"/>
</dbReference>
<dbReference type="GO" id="GO:0003899">
    <property type="term" value="F:DNA-directed RNA polymerase activity"/>
    <property type="evidence" value="ECO:0007669"/>
    <property type="project" value="InterPro"/>
</dbReference>
<dbReference type="GO" id="GO:0042797">
    <property type="term" value="P:tRNA transcription by RNA polymerase III"/>
    <property type="evidence" value="ECO:0007669"/>
    <property type="project" value="TreeGrafter"/>
</dbReference>
<name>A0A6C0FFI8_9ZZZZ</name>
<reference evidence="3" key="1">
    <citation type="journal article" date="2020" name="Nature">
        <title>Giant virus diversity and host interactions through global metagenomics.</title>
        <authorList>
            <person name="Schulz F."/>
            <person name="Roux S."/>
            <person name="Paez-Espino D."/>
            <person name="Jungbluth S."/>
            <person name="Walsh D.A."/>
            <person name="Denef V.J."/>
            <person name="McMahon K.D."/>
            <person name="Konstantinidis K.T."/>
            <person name="Eloe-Fadrosh E.A."/>
            <person name="Kyrpides N.C."/>
            <person name="Woyke T."/>
        </authorList>
    </citation>
    <scope>NUCLEOTIDE SEQUENCE</scope>
    <source>
        <strain evidence="3">GVMAG-S-ERX556126-94</strain>
    </source>
</reference>
<evidence type="ECO:0000256" key="2">
    <source>
        <dbReference type="ARBA" id="ARBA00023163"/>
    </source>
</evidence>
<evidence type="ECO:0000256" key="1">
    <source>
        <dbReference type="ARBA" id="ARBA00022478"/>
    </source>
</evidence>
<accession>A0A6C0FFI8</accession>
<dbReference type="Pfam" id="PF01192">
    <property type="entry name" value="RNA_pol_Rpb6"/>
    <property type="match status" value="1"/>
</dbReference>
<dbReference type="InterPro" id="IPR036161">
    <property type="entry name" value="RPB6/omega-like_sf"/>
</dbReference>
<dbReference type="EMBL" id="MN738840">
    <property type="protein sequence ID" value="QHT39293.1"/>
    <property type="molecule type" value="Genomic_DNA"/>
</dbReference>
<dbReference type="GO" id="GO:0003677">
    <property type="term" value="F:DNA binding"/>
    <property type="evidence" value="ECO:0007669"/>
    <property type="project" value="InterPro"/>
</dbReference>
<dbReference type="Gene3D" id="3.90.940.10">
    <property type="match status" value="1"/>
</dbReference>
<sequence length="116" mass="13560">MDEEDINYNEADEYDTTEVVVESGVDEDINSVMKGYKSKLKSYKTSPSLTKYERCKVISERANQINHGSHIFIQNPERFNNAYDIAVQELNEKLIPFIIKRPYGNGFEYWKLNDLL</sequence>
<dbReference type="GO" id="GO:0005665">
    <property type="term" value="C:RNA polymerase II, core complex"/>
    <property type="evidence" value="ECO:0007669"/>
    <property type="project" value="TreeGrafter"/>
</dbReference>
<dbReference type="SUPFAM" id="SSF63562">
    <property type="entry name" value="RPB6/omega subunit-like"/>
    <property type="match status" value="1"/>
</dbReference>